<dbReference type="GeneID" id="64220464"/>
<dbReference type="EMBL" id="CP020557">
    <property type="protein sequence ID" value="ARF67907.1"/>
    <property type="molecule type" value="Genomic_DNA"/>
</dbReference>
<dbReference type="PANTHER" id="PTHR46558:SF4">
    <property type="entry name" value="DNA-BIDING PHAGE PROTEIN"/>
    <property type="match status" value="1"/>
</dbReference>
<dbReference type="PROSITE" id="PS50943">
    <property type="entry name" value="HTH_CROC1"/>
    <property type="match status" value="1"/>
</dbReference>
<dbReference type="SUPFAM" id="SSF47413">
    <property type="entry name" value="lambda repressor-like DNA-binding domains"/>
    <property type="match status" value="1"/>
</dbReference>
<evidence type="ECO:0000313" key="3">
    <source>
        <dbReference type="Proteomes" id="UP000192727"/>
    </source>
</evidence>
<dbReference type="SMART" id="SM00530">
    <property type="entry name" value="HTH_XRE"/>
    <property type="match status" value="1"/>
</dbReference>
<name>A0A1U9YM56_9BACL</name>
<organism evidence="2 3">
    <name type="scientific">Paenibacillus larvae subsp. pulvifaciens</name>
    <dbReference type="NCBI Taxonomy" id="1477"/>
    <lineage>
        <taxon>Bacteria</taxon>
        <taxon>Bacillati</taxon>
        <taxon>Bacillota</taxon>
        <taxon>Bacilli</taxon>
        <taxon>Bacillales</taxon>
        <taxon>Paenibacillaceae</taxon>
        <taxon>Paenibacillus</taxon>
    </lineage>
</organism>
<dbReference type="Pfam" id="PF01381">
    <property type="entry name" value="HTH_3"/>
    <property type="match status" value="1"/>
</dbReference>
<dbReference type="PANTHER" id="PTHR46558">
    <property type="entry name" value="TRACRIPTIONAL REGULATORY PROTEIN-RELATED-RELATED"/>
    <property type="match status" value="1"/>
</dbReference>
<evidence type="ECO:0000256" key="1">
    <source>
        <dbReference type="ARBA" id="ARBA00023125"/>
    </source>
</evidence>
<dbReference type="InterPro" id="IPR010982">
    <property type="entry name" value="Lambda_DNA-bd_dom_sf"/>
</dbReference>
<keyword evidence="1" id="KW-0238">DNA-binding</keyword>
<dbReference type="Proteomes" id="UP000192727">
    <property type="component" value="Chromosome"/>
</dbReference>
<proteinExistence type="predicted"/>
<evidence type="ECO:0000313" key="2">
    <source>
        <dbReference type="EMBL" id="ARF67907.1"/>
    </source>
</evidence>
<dbReference type="CDD" id="cd00093">
    <property type="entry name" value="HTH_XRE"/>
    <property type="match status" value="1"/>
</dbReference>
<dbReference type="RefSeq" id="WP_024093369.1">
    <property type="nucleotide sequence ID" value="NZ_CP019794.1"/>
</dbReference>
<gene>
    <name evidence="2" type="ORF">B7C51_08790</name>
</gene>
<dbReference type="AlphaFoldDB" id="A0A1U9YM56"/>
<dbReference type="GO" id="GO:0003677">
    <property type="term" value="F:DNA binding"/>
    <property type="evidence" value="ECO:0007669"/>
    <property type="project" value="UniProtKB-KW"/>
</dbReference>
<protein>
    <submittedName>
        <fullName evidence="2">Transcriptional regulator</fullName>
    </submittedName>
</protein>
<dbReference type="Gene3D" id="1.10.260.40">
    <property type="entry name" value="lambda repressor-like DNA-binding domains"/>
    <property type="match status" value="1"/>
</dbReference>
<accession>A0A1U9YM56</accession>
<dbReference type="InterPro" id="IPR001387">
    <property type="entry name" value="Cro/C1-type_HTH"/>
</dbReference>
<reference evidence="2 3" key="1">
    <citation type="submission" date="2017-03" db="EMBL/GenBank/DDBJ databases">
        <title>Paenibacillus larvae genome sequencing.</title>
        <authorList>
            <person name="Dingman D.W."/>
        </authorList>
    </citation>
    <scope>NUCLEOTIDE SEQUENCE [LARGE SCALE GENOMIC DNA]</scope>
    <source>
        <strain evidence="2 3">SAG 10367</strain>
    </source>
</reference>
<sequence length="57" mass="6682">MIENFGQNVARLRKKKGMSQEELAEKLDVKKQTISNIERGVRYPTFENLEKIAQLFI</sequence>